<protein>
    <recommendedName>
        <fullName evidence="4">ParB/Sulfiredoxin domain-containing protein</fullName>
    </recommendedName>
</protein>
<dbReference type="Proteomes" id="UP001549119">
    <property type="component" value="Unassembled WGS sequence"/>
</dbReference>
<evidence type="ECO:0000313" key="2">
    <source>
        <dbReference type="EMBL" id="MET3869784.1"/>
    </source>
</evidence>
<evidence type="ECO:0008006" key="4">
    <source>
        <dbReference type="Google" id="ProtNLM"/>
    </source>
</evidence>
<comment type="caution">
    <text evidence="2">The sequence shown here is derived from an EMBL/GenBank/DDBJ whole genome shotgun (WGS) entry which is preliminary data.</text>
</comment>
<reference evidence="2 3" key="1">
    <citation type="submission" date="2024-06" db="EMBL/GenBank/DDBJ databases">
        <title>Genomics of switchgrass bacterial isolates.</title>
        <authorList>
            <person name="Shade A."/>
        </authorList>
    </citation>
    <scope>NUCLEOTIDE SEQUENCE [LARGE SCALE GENOMIC DNA]</scope>
    <source>
        <strain evidence="2 3">PvP084</strain>
    </source>
</reference>
<evidence type="ECO:0000313" key="3">
    <source>
        <dbReference type="Proteomes" id="UP001549119"/>
    </source>
</evidence>
<dbReference type="EMBL" id="JBEPNW010000005">
    <property type="protein sequence ID" value="MET3869784.1"/>
    <property type="molecule type" value="Genomic_DNA"/>
</dbReference>
<gene>
    <name evidence="2" type="ORF">ABIC20_007169</name>
</gene>
<accession>A0ABV2NTC1</accession>
<sequence length="444" mass="48939">MSGGVDLKISELRLDHDNPRISTEDGQINIRQALLDDQGSKIAELASDIAKFGLNPMDRMMVLRTDPKKTEYIALEGNRRTAALQILANPSLLEDLKIPDALRGKLTDLADEFDPSKVEPISGVLMSDRETARRWIELRHTGQNGGRGIVDWNGVQTARFRGDRTLDLIEFVKQKGNLTDAEKALISHNFPITTLDRIISNPAVRQKIGIQIVDGEYFFIYPQAEIIKILKQIVLDLAHKTIKVDAVKTAEQQVKYVDGLPKSSMPSGPKLKAAEPVSQTLKSPLPSPKPAPPTPSPLDRKTLIPASFGLAISNTKVAQLFWELKKLNIDKFPIAGACIFRSFVEAVVVIYCNDNAIKTVHTDPKNAGKAYSLSEKVEAVLKHPALGLTKQQGTAARTALTAKDSVISVQRLHEYVHNPDMFPSKNDLIGAWSGVEAFFQATCK</sequence>
<name>A0ABV2NTC1_9HYPH</name>
<organism evidence="2 3">
    <name type="scientific">Methylobacterium radiotolerans</name>
    <dbReference type="NCBI Taxonomy" id="31998"/>
    <lineage>
        <taxon>Bacteria</taxon>
        <taxon>Pseudomonadati</taxon>
        <taxon>Pseudomonadota</taxon>
        <taxon>Alphaproteobacteria</taxon>
        <taxon>Hyphomicrobiales</taxon>
        <taxon>Methylobacteriaceae</taxon>
        <taxon>Methylobacterium</taxon>
    </lineage>
</organism>
<keyword evidence="3" id="KW-1185">Reference proteome</keyword>
<dbReference type="RefSeq" id="WP_209651356.1">
    <property type="nucleotide sequence ID" value="NZ_JBEPNW010000005.1"/>
</dbReference>
<feature type="compositionally biased region" description="Pro residues" evidence="1">
    <location>
        <begin position="285"/>
        <end position="296"/>
    </location>
</feature>
<feature type="region of interest" description="Disordered" evidence="1">
    <location>
        <begin position="260"/>
        <end position="298"/>
    </location>
</feature>
<evidence type="ECO:0000256" key="1">
    <source>
        <dbReference type="SAM" id="MobiDB-lite"/>
    </source>
</evidence>
<proteinExistence type="predicted"/>